<dbReference type="PROSITE" id="PS51257">
    <property type="entry name" value="PROKAR_LIPOPROTEIN"/>
    <property type="match status" value="1"/>
</dbReference>
<organism evidence="3 4">
    <name type="scientific">Pedobacter terrae</name>
    <dbReference type="NCBI Taxonomy" id="405671"/>
    <lineage>
        <taxon>Bacteria</taxon>
        <taxon>Pseudomonadati</taxon>
        <taxon>Bacteroidota</taxon>
        <taxon>Sphingobacteriia</taxon>
        <taxon>Sphingobacteriales</taxon>
        <taxon>Sphingobacteriaceae</taxon>
        <taxon>Pedobacter</taxon>
    </lineage>
</organism>
<keyword evidence="4" id="KW-1185">Reference proteome</keyword>
<keyword evidence="1" id="KW-0732">Signal</keyword>
<accession>A0A1G7Y0C4</accession>
<evidence type="ECO:0000259" key="2">
    <source>
        <dbReference type="Pfam" id="PF14344"/>
    </source>
</evidence>
<feature type="signal peptide" evidence="1">
    <location>
        <begin position="1"/>
        <end position="18"/>
    </location>
</feature>
<evidence type="ECO:0000256" key="1">
    <source>
        <dbReference type="SAM" id="SignalP"/>
    </source>
</evidence>
<name>A0A1G7Y0C4_9SPHI</name>
<feature type="chain" id="PRO_5011769963" description="DUF4397 domain-containing protein" evidence="1">
    <location>
        <begin position="19"/>
        <end position="265"/>
    </location>
</feature>
<dbReference type="Pfam" id="PF14344">
    <property type="entry name" value="DUF4397"/>
    <property type="match status" value="1"/>
</dbReference>
<proteinExistence type="predicted"/>
<dbReference type="Proteomes" id="UP000199643">
    <property type="component" value="Unassembled WGS sequence"/>
</dbReference>
<dbReference type="RefSeq" id="WP_090501602.1">
    <property type="nucleotide sequence ID" value="NZ_FNCH01000012.1"/>
</dbReference>
<evidence type="ECO:0000313" key="4">
    <source>
        <dbReference type="Proteomes" id="UP000199643"/>
    </source>
</evidence>
<dbReference type="InterPro" id="IPR025510">
    <property type="entry name" value="DUF4397"/>
</dbReference>
<protein>
    <recommendedName>
        <fullName evidence="2">DUF4397 domain-containing protein</fullName>
    </recommendedName>
</protein>
<feature type="domain" description="DUF4397" evidence="2">
    <location>
        <begin position="84"/>
        <end position="173"/>
    </location>
</feature>
<dbReference type="OrthoDB" id="659104at2"/>
<evidence type="ECO:0000313" key="3">
    <source>
        <dbReference type="EMBL" id="SDG89410.1"/>
    </source>
</evidence>
<reference evidence="4" key="1">
    <citation type="submission" date="2016-10" db="EMBL/GenBank/DDBJ databases">
        <authorList>
            <person name="Varghese N."/>
            <person name="Submissions S."/>
        </authorList>
    </citation>
    <scope>NUCLEOTIDE SEQUENCE [LARGE SCALE GENOMIC DNA]</scope>
    <source>
        <strain evidence="4">DSM 17933</strain>
    </source>
</reference>
<sequence length="265" mass="29012">MKIFSYLFAGLFITVALAGCTKNVLDYGETEKLTSDQALLKVNYASYYYNNRAIAIKINDKRVSSVITARTPFPGGGYNTGGSSTADFLAVTPGDLKLSIILPKKKDDGTDSLVLYSTTFQIQAGKNYVAHITDTAAFTKNVLTEESFIRPDTAYCKYRFINLMPNVPSVDLYYGTSAADNTKDSLIAGNVNYLSISNEIKLRSAQSKTWKIRPAGAAITTATVLANYTSASTFLNQRVYTIFASGYSGIATAPRRPYVSFFLIR</sequence>
<gene>
    <name evidence="3" type="ORF">SAMN05421827_112145</name>
</gene>
<dbReference type="AlphaFoldDB" id="A0A1G7Y0C4"/>
<dbReference type="STRING" id="405671.SAMN05421827_112145"/>
<dbReference type="EMBL" id="FNCH01000012">
    <property type="protein sequence ID" value="SDG89410.1"/>
    <property type="molecule type" value="Genomic_DNA"/>
</dbReference>